<evidence type="ECO:0000313" key="4">
    <source>
        <dbReference type="EMBL" id="TPE62332.1"/>
    </source>
</evidence>
<keyword evidence="2" id="KW-0472">Membrane</keyword>
<feature type="transmembrane region" description="Helical" evidence="2">
    <location>
        <begin position="159"/>
        <end position="177"/>
    </location>
</feature>
<keyword evidence="2" id="KW-0997">Cell inner membrane</keyword>
<evidence type="ECO:0000256" key="2">
    <source>
        <dbReference type="RuleBase" id="RU362044"/>
    </source>
</evidence>
<dbReference type="SUPFAM" id="SSF52091">
    <property type="entry name" value="SpoIIaa-like"/>
    <property type="match status" value="1"/>
</dbReference>
<dbReference type="PROSITE" id="PS50801">
    <property type="entry name" value="STAS"/>
    <property type="match status" value="1"/>
</dbReference>
<evidence type="ECO:0000313" key="5">
    <source>
        <dbReference type="Proteomes" id="UP000319897"/>
    </source>
</evidence>
<keyword evidence="2" id="KW-0812">Transmembrane</keyword>
<proteinExistence type="inferred from homology"/>
<reference evidence="4 5" key="1">
    <citation type="submission" date="2019-06" db="EMBL/GenBank/DDBJ databases">
        <authorList>
            <person name="Lee I."/>
            <person name="Jang G.I."/>
            <person name="Hwang C.Y."/>
        </authorList>
    </citation>
    <scope>NUCLEOTIDE SEQUENCE [LARGE SCALE GENOMIC DNA]</scope>
    <source>
        <strain evidence="4 5">PAMC 28131</strain>
    </source>
</reference>
<comment type="similarity">
    <text evidence="2">Belongs to the MlaE permease family.</text>
</comment>
<sequence length="368" mass="39517">MPVLSIRLADGVLAFDGRLTIARVSETERQLEDMLARSPGPLLIDLSGLTRIDTVGAWIVHRLLRDRPGSGITGASADAERLLAEVSAADRPCEVRPVTEPFILRELRRLGEYVYAFRDSAVSALDFIGLTIISAWRAIAAGRGVRWNAVWVQMEQVGVNALGIIGLMSFLIGIVLAQQGAVQLRQFGAEVFVINLVGRATFRELGILLTAIMVAGRSASAFAAQIGSMKLAEEVDAMRTIGLDPIEVLVLPRTIALILMMPLLAFYASVLGVVGGGLFSWAELGIPPATFAQRLREVVPMSDFWIGLSKAPVFGAIIAIIGCHQGFQVTGNAESVGQRTTQAVVEAIFIVIVLDAFFAVFYTALGLS</sequence>
<feature type="transmembrane region" description="Helical" evidence="2">
    <location>
        <begin position="344"/>
        <end position="365"/>
    </location>
</feature>
<dbReference type="PANTHER" id="PTHR30188:SF3">
    <property type="entry name" value="ABC TRANSPORTER PERMEASE"/>
    <property type="match status" value="1"/>
</dbReference>
<comment type="function">
    <text evidence="1">Could be part of an ABC transporter complex.</text>
</comment>
<comment type="subcellular location">
    <subcellularLocation>
        <location evidence="2">Cell inner membrane</location>
        <topology evidence="2">Multi-pass membrane protein</topology>
    </subcellularLocation>
</comment>
<evidence type="ECO:0000259" key="3">
    <source>
        <dbReference type="PROSITE" id="PS50801"/>
    </source>
</evidence>
<dbReference type="Gene3D" id="3.30.750.24">
    <property type="entry name" value="STAS domain"/>
    <property type="match status" value="1"/>
</dbReference>
<dbReference type="AlphaFoldDB" id="A0A501XNU4"/>
<keyword evidence="5" id="KW-1185">Reference proteome</keyword>
<keyword evidence="2" id="KW-1133">Transmembrane helix</keyword>
<dbReference type="GO" id="GO:0043190">
    <property type="term" value="C:ATP-binding cassette (ABC) transporter complex"/>
    <property type="evidence" value="ECO:0007669"/>
    <property type="project" value="InterPro"/>
</dbReference>
<accession>A0A501XNU4</accession>
<keyword evidence="2" id="KW-1003">Cell membrane</keyword>
<dbReference type="PANTHER" id="PTHR30188">
    <property type="entry name" value="ABC TRANSPORTER PERMEASE PROTEIN-RELATED"/>
    <property type="match status" value="1"/>
</dbReference>
<dbReference type="GO" id="GO:0005548">
    <property type="term" value="F:phospholipid transporter activity"/>
    <property type="evidence" value="ECO:0007669"/>
    <property type="project" value="TreeGrafter"/>
</dbReference>
<dbReference type="InterPro" id="IPR030802">
    <property type="entry name" value="Permease_MalE"/>
</dbReference>
<comment type="caution">
    <text evidence="2">Lacks conserved residue(s) required for the propagation of feature annotation.</text>
</comment>
<dbReference type="NCBIfam" id="TIGR00056">
    <property type="entry name" value="MlaE family lipid ABC transporter permease subunit"/>
    <property type="match status" value="1"/>
</dbReference>
<name>A0A501XNU4_9SPHN</name>
<feature type="transmembrane region" description="Helical" evidence="2">
    <location>
        <begin position="304"/>
        <end position="323"/>
    </location>
</feature>
<gene>
    <name evidence="4" type="ORF">FJQ54_07200</name>
</gene>
<dbReference type="EMBL" id="VFSU01000019">
    <property type="protein sequence ID" value="TPE62332.1"/>
    <property type="molecule type" value="Genomic_DNA"/>
</dbReference>
<organism evidence="4 5">
    <name type="scientific">Sandaracinobacter neustonicus</name>
    <dbReference type="NCBI Taxonomy" id="1715348"/>
    <lineage>
        <taxon>Bacteria</taxon>
        <taxon>Pseudomonadati</taxon>
        <taxon>Pseudomonadota</taxon>
        <taxon>Alphaproteobacteria</taxon>
        <taxon>Sphingomonadales</taxon>
        <taxon>Sphingosinicellaceae</taxon>
        <taxon>Sandaracinobacter</taxon>
    </lineage>
</organism>
<feature type="domain" description="STAS" evidence="3">
    <location>
        <begin position="12"/>
        <end position="66"/>
    </location>
</feature>
<dbReference type="OrthoDB" id="9805022at2"/>
<dbReference type="InterPro" id="IPR036513">
    <property type="entry name" value="STAS_dom_sf"/>
</dbReference>
<dbReference type="Proteomes" id="UP000319897">
    <property type="component" value="Unassembled WGS sequence"/>
</dbReference>
<evidence type="ECO:0000256" key="1">
    <source>
        <dbReference type="ARBA" id="ARBA00003787"/>
    </source>
</evidence>
<dbReference type="InterPro" id="IPR003453">
    <property type="entry name" value="ABC_MlaE_roteobac"/>
</dbReference>
<dbReference type="Pfam" id="PF02405">
    <property type="entry name" value="MlaE"/>
    <property type="match status" value="1"/>
</dbReference>
<dbReference type="CDD" id="cd07043">
    <property type="entry name" value="STAS_anti-anti-sigma_factors"/>
    <property type="match status" value="1"/>
</dbReference>
<dbReference type="InterPro" id="IPR002645">
    <property type="entry name" value="STAS_dom"/>
</dbReference>
<feature type="transmembrane region" description="Helical" evidence="2">
    <location>
        <begin position="115"/>
        <end position="139"/>
    </location>
</feature>
<dbReference type="Pfam" id="PF13466">
    <property type="entry name" value="STAS_2"/>
    <property type="match status" value="1"/>
</dbReference>
<dbReference type="InterPro" id="IPR058548">
    <property type="entry name" value="MlaB-like_STAS"/>
</dbReference>
<comment type="caution">
    <text evidence="4">The sequence shown here is derived from an EMBL/GenBank/DDBJ whole genome shotgun (WGS) entry which is preliminary data.</text>
</comment>
<dbReference type="RefSeq" id="WP_140927757.1">
    <property type="nucleotide sequence ID" value="NZ_VFSU01000019.1"/>
</dbReference>
<protein>
    <submittedName>
        <fullName evidence="4">MlaE family lipid ABC transporter permease subunit</fullName>
    </submittedName>
</protein>